<reference evidence="2 3" key="1">
    <citation type="journal article" date="2017" name="Environ. Microbiol.">
        <title>Decay of the glycolytic pathway and adaptation to intranuclear parasitism within Enterocytozoonidae microsporidia.</title>
        <authorList>
            <person name="Wiredu Boakye D."/>
            <person name="Jaroenlak P."/>
            <person name="Prachumwat A."/>
            <person name="Williams T.A."/>
            <person name="Bateman K.S."/>
            <person name="Itsathitphaisarn O."/>
            <person name="Sritunyalucksana K."/>
            <person name="Paszkiewicz K.H."/>
            <person name="Moore K.A."/>
            <person name="Stentiford G.D."/>
            <person name="Williams B.A."/>
        </authorList>
    </citation>
    <scope>NUCLEOTIDE SEQUENCE [LARGE SCALE GENOMIC DNA]</scope>
    <source>
        <strain evidence="2 3">GB1</strain>
    </source>
</reference>
<dbReference type="InterPro" id="IPR012337">
    <property type="entry name" value="RNaseH-like_sf"/>
</dbReference>
<evidence type="ECO:0000313" key="3">
    <source>
        <dbReference type="Proteomes" id="UP000192356"/>
    </source>
</evidence>
<dbReference type="GO" id="GO:0005634">
    <property type="term" value="C:nucleus"/>
    <property type="evidence" value="ECO:0007669"/>
    <property type="project" value="UniProtKB-ARBA"/>
</dbReference>
<dbReference type="OrthoDB" id="775972at2759"/>
<dbReference type="PROSITE" id="PS50994">
    <property type="entry name" value="INTEGRASE"/>
    <property type="match status" value="1"/>
</dbReference>
<name>A0A1X0Q8V5_9MICR</name>
<keyword evidence="3" id="KW-1185">Reference proteome</keyword>
<sequence>MIDNFSKFINLVIILGIEADTIIDAFRCEWLLRYPHPSIITTYQGTQFMNNNFKSLLNRYSITH</sequence>
<evidence type="ECO:0000313" key="2">
    <source>
        <dbReference type="EMBL" id="ORD96229.1"/>
    </source>
</evidence>
<comment type="caution">
    <text evidence="2">The sequence shown here is derived from an EMBL/GenBank/DDBJ whole genome shotgun (WGS) entry which is preliminary data.</text>
</comment>
<dbReference type="GO" id="GO:0003676">
    <property type="term" value="F:nucleic acid binding"/>
    <property type="evidence" value="ECO:0007669"/>
    <property type="project" value="InterPro"/>
</dbReference>
<dbReference type="Gene3D" id="3.30.420.10">
    <property type="entry name" value="Ribonuclease H-like superfamily/Ribonuclease H"/>
    <property type="match status" value="1"/>
</dbReference>
<dbReference type="Proteomes" id="UP000192356">
    <property type="component" value="Unassembled WGS sequence"/>
</dbReference>
<gene>
    <name evidence="2" type="ORF">HERIO_1820</name>
</gene>
<dbReference type="InterPro" id="IPR001584">
    <property type="entry name" value="Integrase_cat-core"/>
</dbReference>
<dbReference type="InterPro" id="IPR036397">
    <property type="entry name" value="RNaseH_sf"/>
</dbReference>
<organism evidence="2 3">
    <name type="scientific">Hepatospora eriocheir</name>
    <dbReference type="NCBI Taxonomy" id="1081669"/>
    <lineage>
        <taxon>Eukaryota</taxon>
        <taxon>Fungi</taxon>
        <taxon>Fungi incertae sedis</taxon>
        <taxon>Microsporidia</taxon>
        <taxon>Hepatosporidae</taxon>
        <taxon>Hepatospora</taxon>
    </lineage>
</organism>
<dbReference type="GO" id="GO:0015074">
    <property type="term" value="P:DNA integration"/>
    <property type="evidence" value="ECO:0007669"/>
    <property type="project" value="InterPro"/>
</dbReference>
<proteinExistence type="predicted"/>
<dbReference type="SUPFAM" id="SSF53098">
    <property type="entry name" value="Ribonuclease H-like"/>
    <property type="match status" value="1"/>
</dbReference>
<dbReference type="EMBL" id="LVKB01000113">
    <property type="protein sequence ID" value="ORD96229.1"/>
    <property type="molecule type" value="Genomic_DNA"/>
</dbReference>
<accession>A0A1X0Q8V5</accession>
<dbReference type="AlphaFoldDB" id="A0A1X0Q8V5"/>
<protein>
    <recommendedName>
        <fullName evidence="1">Integrase catalytic domain-containing protein</fullName>
    </recommendedName>
</protein>
<evidence type="ECO:0000259" key="1">
    <source>
        <dbReference type="PROSITE" id="PS50994"/>
    </source>
</evidence>
<dbReference type="VEuPathDB" id="MicrosporidiaDB:HERIO_1820"/>
<feature type="domain" description="Integrase catalytic" evidence="1">
    <location>
        <begin position="1"/>
        <end position="64"/>
    </location>
</feature>